<evidence type="ECO:0000256" key="5">
    <source>
        <dbReference type="ARBA" id="ARBA00023136"/>
    </source>
</evidence>
<protein>
    <recommendedName>
        <fullName evidence="7">TraD/TraG TraM recognition site domain-containing protein</fullName>
    </recommendedName>
</protein>
<dbReference type="eggNOG" id="COG3505">
    <property type="taxonomic scope" value="Bacteria"/>
</dbReference>
<evidence type="ECO:0000256" key="2">
    <source>
        <dbReference type="ARBA" id="ARBA00022475"/>
    </source>
</evidence>
<organism evidence="8 9">
    <name type="scientific">Adlercreutzia caecimuris B7</name>
    <dbReference type="NCBI Taxonomy" id="1235794"/>
    <lineage>
        <taxon>Bacteria</taxon>
        <taxon>Bacillati</taxon>
        <taxon>Actinomycetota</taxon>
        <taxon>Coriobacteriia</taxon>
        <taxon>Eggerthellales</taxon>
        <taxon>Eggerthellaceae</taxon>
        <taxon>Adlercreutzia</taxon>
    </lineage>
</organism>
<dbReference type="InterPro" id="IPR032689">
    <property type="entry name" value="TraG-D_C"/>
</dbReference>
<dbReference type="InterPro" id="IPR051539">
    <property type="entry name" value="T4SS-coupling_protein"/>
</dbReference>
<proteinExistence type="predicted"/>
<reference evidence="8 9" key="1">
    <citation type="submission" date="2013-04" db="EMBL/GenBank/DDBJ databases">
        <title>The Genome Sequence of Enterorhabdus caecimuris B7.</title>
        <authorList>
            <consortium name="The Broad Institute Genomics Platform"/>
            <consortium name="The Broad Institute Genome Sequencing Center for Infectious Disease"/>
            <person name="Earl A."/>
            <person name="Xavier R."/>
            <person name="Elson C."/>
            <person name="Duck W."/>
            <person name="Walker B."/>
            <person name="Young S."/>
            <person name="Zeng Q."/>
            <person name="Gargeya S."/>
            <person name="Fitzgerald M."/>
            <person name="Haas B."/>
            <person name="Abouelleil A."/>
            <person name="Allen A.W."/>
            <person name="Alvarado L."/>
            <person name="Arachchi H.M."/>
            <person name="Berlin A.M."/>
            <person name="Chapman S.B."/>
            <person name="Gainer-Dewar J."/>
            <person name="Goldberg J."/>
            <person name="Griggs A."/>
            <person name="Gujja S."/>
            <person name="Hansen M."/>
            <person name="Howarth C."/>
            <person name="Imamovic A."/>
            <person name="Ireland A."/>
            <person name="Larimer J."/>
            <person name="McCowan C."/>
            <person name="Murphy C."/>
            <person name="Pearson M."/>
            <person name="Poon T.W."/>
            <person name="Priest M."/>
            <person name="Roberts A."/>
            <person name="Saif S."/>
            <person name="Shea T."/>
            <person name="Sisk P."/>
            <person name="Sykes S."/>
            <person name="Wortman J."/>
            <person name="Nusbaum C."/>
            <person name="Birren B."/>
        </authorList>
    </citation>
    <scope>NUCLEOTIDE SEQUENCE [LARGE SCALE GENOMIC DNA]</scope>
    <source>
        <strain evidence="8 9">B7</strain>
    </source>
</reference>
<keyword evidence="9" id="KW-1185">Reference proteome</keyword>
<dbReference type="EMBL" id="ASSY01000005">
    <property type="protein sequence ID" value="EOS52514.1"/>
    <property type="molecule type" value="Genomic_DNA"/>
</dbReference>
<accession>R9L120</accession>
<comment type="caution">
    <text evidence="8">The sequence shown here is derived from an EMBL/GenBank/DDBJ whole genome shotgun (WGS) entry which is preliminary data.</text>
</comment>
<feature type="transmembrane region" description="Helical" evidence="6">
    <location>
        <begin position="116"/>
        <end position="137"/>
    </location>
</feature>
<keyword evidence="2" id="KW-1003">Cell membrane</keyword>
<name>R9L120_9ACTN</name>
<evidence type="ECO:0000313" key="9">
    <source>
        <dbReference type="Proteomes" id="UP000014204"/>
    </source>
</evidence>
<comment type="subcellular location">
    <subcellularLocation>
        <location evidence="1">Cell membrane</location>
        <topology evidence="1">Multi-pass membrane protein</topology>
    </subcellularLocation>
</comment>
<dbReference type="SUPFAM" id="SSF52540">
    <property type="entry name" value="P-loop containing nucleoside triphosphate hydrolases"/>
    <property type="match status" value="1"/>
</dbReference>
<dbReference type="PATRIC" id="fig|1235794.3.peg.533"/>
<dbReference type="RefSeq" id="WP_016308778.1">
    <property type="nucleotide sequence ID" value="NZ_KE159646.1"/>
</dbReference>
<dbReference type="GO" id="GO:0005886">
    <property type="term" value="C:plasma membrane"/>
    <property type="evidence" value="ECO:0007669"/>
    <property type="project" value="UniProtKB-SubCell"/>
</dbReference>
<dbReference type="Pfam" id="PF12696">
    <property type="entry name" value="TraG-D_C"/>
    <property type="match status" value="1"/>
</dbReference>
<evidence type="ECO:0000313" key="8">
    <source>
        <dbReference type="EMBL" id="EOS52514.1"/>
    </source>
</evidence>
<evidence type="ECO:0000256" key="6">
    <source>
        <dbReference type="SAM" id="Phobius"/>
    </source>
</evidence>
<dbReference type="InterPro" id="IPR027417">
    <property type="entry name" value="P-loop_NTPase"/>
</dbReference>
<dbReference type="AlphaFoldDB" id="R9L120"/>
<sequence>MERAGRIAATVLTVAALGTSLGAIVGSAVEIFQHIGLSSIVLGHVGAAEIVEACEGVSAGLIATAASLLLALFSCACGAHRKVQLALAGASLATLSASAVIPAGAGYLLKGGISSAAFLIVAIVCAVFAASALSSMFKANYDTGSEHGAERMAEGEELSFLADTEHFYNNIAYSEHAGQALVATTEKLESALHARNRNDITIGTSGLGKTHHRVEPELLNAMGDFPVPVMPGHLRKAEHAMEAADCAAAARKMSHAMEPETIANRKRAGSPLGDGYDFIATDPKGDTMRALGNFQAACGTDIRIFDTVEFKGHGYNPLDEHYIPPHKTDVCEVESIRCSIAPLARYSDEGEPAWEEGTPLKLAVEDAGLDEPPCSLKIGEPRISVDAEMTYRQRLESCDLGNMGVKDDDIDEGGYLDWKTGEITGAGWSGKSEWESVAVLRSIAYKQTRCFIAITVRNELGRGDAADVRLEIDLDRALALDPESISAERGGASSVSADASKPSHLRIEIEKLPHNGMAVIRFEADIESYIVPDGVALTKTVECLVANLKHADAPSTNQDPFWEECKRLAFLSLCAAAYEWYANDDRNLNTVARLLNMALPEEGGMDQMSPLGYLMRRWERGEVFAEEDGESGITSLFGGARKKRENWSEDPSRVPHSRTNSLALHCFYAFTSGAPETVQSVIITCQTAFVSLLAPDVKKMLARDEMRLTEFGEAGRRQAMYIVTKDTDSPYDFLTALIVYQTIDLLLDKAYHNKGKLDRHVRFSLDEFANIGKIPIMTRAMAVVRSRNMSISLYVQSRSQIEVVYGEKEAQTIINNCTTQMFLGGHDANTLKEFSETIGDETIYSRITNRSFNGGMAVGPQSISESIQATGRKVRSAAQLRQMENTKMLVFIQGARVIEDTKYPTSKHPYYPYVYTTHPRPEDCGIARCREPFDPVEYIARKQVERSGRGGEPWK</sequence>
<feature type="domain" description="TraD/TraG TraM recognition site" evidence="7">
    <location>
        <begin position="760"/>
        <end position="884"/>
    </location>
</feature>
<dbReference type="PANTHER" id="PTHR37937">
    <property type="entry name" value="CONJUGATIVE TRANSFER: DNA TRANSPORT"/>
    <property type="match status" value="1"/>
</dbReference>
<dbReference type="HOGENOM" id="CLU_308766_0_0_11"/>
<gene>
    <name evidence="8" type="ORF">C811_00550</name>
</gene>
<keyword evidence="5 6" id="KW-0472">Membrane</keyword>
<evidence type="ECO:0000256" key="1">
    <source>
        <dbReference type="ARBA" id="ARBA00004651"/>
    </source>
</evidence>
<keyword evidence="4 6" id="KW-1133">Transmembrane helix</keyword>
<dbReference type="STRING" id="1235794.C811_00550"/>
<evidence type="ECO:0000259" key="7">
    <source>
        <dbReference type="Pfam" id="PF12696"/>
    </source>
</evidence>
<dbReference type="CDD" id="cd01127">
    <property type="entry name" value="TrwB_TraG_TraD_VirD4"/>
    <property type="match status" value="1"/>
</dbReference>
<dbReference type="GeneID" id="82190165"/>
<dbReference type="OrthoDB" id="226701at2"/>
<dbReference type="PANTHER" id="PTHR37937:SF1">
    <property type="entry name" value="CONJUGATIVE TRANSFER: DNA TRANSPORT"/>
    <property type="match status" value="1"/>
</dbReference>
<dbReference type="Proteomes" id="UP000014204">
    <property type="component" value="Unassembled WGS sequence"/>
</dbReference>
<feature type="transmembrane region" description="Helical" evidence="6">
    <location>
        <begin position="85"/>
        <end position="109"/>
    </location>
</feature>
<evidence type="ECO:0000256" key="3">
    <source>
        <dbReference type="ARBA" id="ARBA00022692"/>
    </source>
</evidence>
<evidence type="ECO:0000256" key="4">
    <source>
        <dbReference type="ARBA" id="ARBA00022989"/>
    </source>
</evidence>
<dbReference type="Gene3D" id="3.40.50.300">
    <property type="entry name" value="P-loop containing nucleotide triphosphate hydrolases"/>
    <property type="match status" value="1"/>
</dbReference>
<keyword evidence="3 6" id="KW-0812">Transmembrane</keyword>